<dbReference type="GO" id="GO:0005634">
    <property type="term" value="C:nucleus"/>
    <property type="evidence" value="ECO:0007669"/>
    <property type="project" value="UniProtKB-SubCell"/>
</dbReference>
<dbReference type="PROSITE" id="PS51805">
    <property type="entry name" value="EPHD"/>
    <property type="match status" value="1"/>
</dbReference>
<dbReference type="InterPro" id="IPR019787">
    <property type="entry name" value="Znf_PHD-finger"/>
</dbReference>
<evidence type="ECO:0000256" key="3">
    <source>
        <dbReference type="ARBA" id="ARBA00022737"/>
    </source>
</evidence>
<evidence type="ECO:0000256" key="2">
    <source>
        <dbReference type="ARBA" id="ARBA00022723"/>
    </source>
</evidence>
<evidence type="ECO:0000313" key="11">
    <source>
        <dbReference type="Proteomes" id="UP000094565"/>
    </source>
</evidence>
<dbReference type="Proteomes" id="UP000094565">
    <property type="component" value="Chromosome 4"/>
</dbReference>
<dbReference type="Pfam" id="PF13832">
    <property type="entry name" value="zf-HC5HC2H_2"/>
    <property type="match status" value="1"/>
</dbReference>
<keyword evidence="2" id="KW-0479">Metal-binding</keyword>
<dbReference type="AlphaFoldDB" id="A0A1B2JIK1"/>
<dbReference type="Pfam" id="PF13831">
    <property type="entry name" value="PHD_2"/>
    <property type="match status" value="1"/>
</dbReference>
<evidence type="ECO:0000256" key="1">
    <source>
        <dbReference type="ARBA" id="ARBA00004123"/>
    </source>
</evidence>
<keyword evidence="11" id="KW-1185">Reference proteome</keyword>
<dbReference type="SMART" id="SM00249">
    <property type="entry name" value="PHD"/>
    <property type="match status" value="2"/>
</dbReference>
<keyword evidence="3" id="KW-0677">Repeat</keyword>
<dbReference type="InterPro" id="IPR050701">
    <property type="entry name" value="Histone_Mod_Regulator"/>
</dbReference>
<comment type="subcellular location">
    <subcellularLocation>
        <location evidence="1">Nucleus</location>
    </subcellularLocation>
</comment>
<dbReference type="InterPro" id="IPR019542">
    <property type="entry name" value="Enhancer_polycomb-like_N"/>
</dbReference>
<keyword evidence="6" id="KW-0539">Nucleus</keyword>
<dbReference type="InterPro" id="IPR001965">
    <property type="entry name" value="Znf_PHD"/>
</dbReference>
<dbReference type="OrthoDB" id="20839at2759"/>
<dbReference type="InterPro" id="IPR013083">
    <property type="entry name" value="Znf_RING/FYVE/PHD"/>
</dbReference>
<feature type="domain" description="PHD-type" evidence="8">
    <location>
        <begin position="194"/>
        <end position="244"/>
    </location>
</feature>
<dbReference type="FunFam" id="3.30.40.10:FF:000007">
    <property type="entry name" value="Bromodomain containing 1, isoform CRA_b"/>
    <property type="match status" value="1"/>
</dbReference>
<dbReference type="InterPro" id="IPR011011">
    <property type="entry name" value="Znf_FYVE_PHD"/>
</dbReference>
<dbReference type="PROSITE" id="PS50016">
    <property type="entry name" value="ZF_PHD_2"/>
    <property type="match status" value="1"/>
</dbReference>
<evidence type="ECO:0000256" key="4">
    <source>
        <dbReference type="ARBA" id="ARBA00022771"/>
    </source>
</evidence>
<reference evidence="10 11" key="1">
    <citation type="submission" date="2016-02" db="EMBL/GenBank/DDBJ databases">
        <title>Comparative genomic and transcriptomic foundation for Pichia pastoris.</title>
        <authorList>
            <person name="Love K.R."/>
            <person name="Shah K.A."/>
            <person name="Whittaker C.A."/>
            <person name="Wu J."/>
            <person name="Bartlett M.C."/>
            <person name="Ma D."/>
            <person name="Leeson R.L."/>
            <person name="Priest M."/>
            <person name="Young S.K."/>
            <person name="Love J.C."/>
        </authorList>
    </citation>
    <scope>NUCLEOTIDE SEQUENCE [LARGE SCALE GENOMIC DNA]</scope>
    <source>
        <strain evidence="10 11">ATCC 28485</strain>
    </source>
</reference>
<keyword evidence="5" id="KW-0862">Zinc</keyword>
<dbReference type="GO" id="GO:0006357">
    <property type="term" value="P:regulation of transcription by RNA polymerase II"/>
    <property type="evidence" value="ECO:0007669"/>
    <property type="project" value="TreeGrafter"/>
</dbReference>
<dbReference type="CDD" id="cd15492">
    <property type="entry name" value="PHD_BRPF_JADE_like"/>
    <property type="match status" value="1"/>
</dbReference>
<dbReference type="Gene3D" id="3.30.40.10">
    <property type="entry name" value="Zinc/RING finger domain, C3HC4 (zinc finger)"/>
    <property type="match status" value="2"/>
</dbReference>
<evidence type="ECO:0000256" key="7">
    <source>
        <dbReference type="PROSITE-ProRule" id="PRU00146"/>
    </source>
</evidence>
<dbReference type="InterPro" id="IPR019786">
    <property type="entry name" value="Zinc_finger_PHD-type_CS"/>
</dbReference>
<dbReference type="PANTHER" id="PTHR13793:SF107">
    <property type="entry name" value="BROMODOMAIN-CONTAINING PROTEIN HOMOLOG"/>
    <property type="match status" value="1"/>
</dbReference>
<evidence type="ECO:0000256" key="6">
    <source>
        <dbReference type="ARBA" id="ARBA00023242"/>
    </source>
</evidence>
<gene>
    <name evidence="10" type="primary">NTO1</name>
    <name evidence="10" type="ORF">ATY40_BA7504395</name>
</gene>
<dbReference type="PROSITE" id="PS01359">
    <property type="entry name" value="ZF_PHD_1"/>
    <property type="match status" value="1"/>
</dbReference>
<dbReference type="Pfam" id="PF10513">
    <property type="entry name" value="EPL1"/>
    <property type="match status" value="1"/>
</dbReference>
<accession>A0A1B2JIK1</accession>
<sequence>MVYNIEKPREESDYREFYPDLDEQAPLRIILSKNSNKNQHQSPRRSFSLNTSTVRFPSFRNTRYKPRLLINSKVRSADFRTLGYLRKRKRLGELYGRGNMKTYSLVKGVSNCDNCFEVLYDIDEQDYCYLKILNERRKKLRLSRVSLEVFEVAMTYFEFQWFFLERLLPPNQTLDMLRDSKYGSDDGVGIYAEDQPCAVCNESDCDGNNVIIFCDGCNIAVHQECYGITFIPEGPWFCRRCVIAKGAPERCQFCPSVTGAFKQTDTGSWSHIICGLWISELYFANPIYMEPIEGTQLIPRSRWKLKCFICKLKIGACIQCSNKNCFTAYHVTCAKRAGLSLDLSKGFQACLNNPRYLVSYCDKHSPSSSDRRSELDQGICRTRQYCQRGFGRQVSLSRPDKKDVFSWNTISGTHIAPEMFANKLGQFLDDFNIHVDSPKATIYELCGYWALKRQAKYGLSLIKRLDPIHYYGQMSSKEVSERLESLSILKRDVEQLSKLSMRTVLRSELQLGIVDFRMGSMELLNFPATYIIRNHVLNNLNSSERYLLSQNQQFNDLINHLDSYHFKTVSDFTTKFTIFVRRFNRWRKLAPSIYLEASKLEHKLLGDKHFFRSNYMDTNETTDIRFVPWIGKEVLAEENLSDAS</sequence>
<dbReference type="SUPFAM" id="SSF57903">
    <property type="entry name" value="FYVE/PHD zinc finger"/>
    <property type="match status" value="1"/>
</dbReference>
<evidence type="ECO:0000259" key="8">
    <source>
        <dbReference type="PROSITE" id="PS50016"/>
    </source>
</evidence>
<dbReference type="InterPro" id="IPR034732">
    <property type="entry name" value="EPHD"/>
</dbReference>
<proteinExistence type="predicted"/>
<name>A0A1B2JIK1_PICPA</name>
<evidence type="ECO:0000256" key="5">
    <source>
        <dbReference type="ARBA" id="ARBA00022833"/>
    </source>
</evidence>
<dbReference type="EMBL" id="CP014587">
    <property type="protein sequence ID" value="ANZ77802.1"/>
    <property type="molecule type" value="Genomic_DNA"/>
</dbReference>
<dbReference type="PANTHER" id="PTHR13793">
    <property type="entry name" value="PHD FINGER PROTEINS"/>
    <property type="match status" value="1"/>
</dbReference>
<feature type="domain" description="PHD-type" evidence="9">
    <location>
        <begin position="248"/>
        <end position="365"/>
    </location>
</feature>
<keyword evidence="4 7" id="KW-0863">Zinc-finger</keyword>
<protein>
    <submittedName>
        <fullName evidence="10">BA75_04395T0</fullName>
    </submittedName>
</protein>
<evidence type="ECO:0000313" key="10">
    <source>
        <dbReference type="EMBL" id="ANZ77802.1"/>
    </source>
</evidence>
<organism evidence="10 11">
    <name type="scientific">Komagataella pastoris</name>
    <name type="common">Yeast</name>
    <name type="synonym">Pichia pastoris</name>
    <dbReference type="NCBI Taxonomy" id="4922"/>
    <lineage>
        <taxon>Eukaryota</taxon>
        <taxon>Fungi</taxon>
        <taxon>Dikarya</taxon>
        <taxon>Ascomycota</taxon>
        <taxon>Saccharomycotina</taxon>
        <taxon>Pichiomycetes</taxon>
        <taxon>Pichiales</taxon>
        <taxon>Pichiaceae</taxon>
        <taxon>Komagataella</taxon>
    </lineage>
</organism>
<evidence type="ECO:0000259" key="9">
    <source>
        <dbReference type="PROSITE" id="PS51805"/>
    </source>
</evidence>
<dbReference type="GO" id="GO:0008270">
    <property type="term" value="F:zinc ion binding"/>
    <property type="evidence" value="ECO:0007669"/>
    <property type="project" value="UniProtKB-KW"/>
</dbReference>